<dbReference type="EMBL" id="HBIH01030775">
    <property type="protein sequence ID" value="CAE0331726.1"/>
    <property type="molecule type" value="Transcribed_RNA"/>
</dbReference>
<gene>
    <name evidence="1" type="ORF">SINC0208_LOCUS12361</name>
</gene>
<accession>A0A7S3IVA6</accession>
<proteinExistence type="predicted"/>
<dbReference type="AlphaFoldDB" id="A0A7S3IVA6"/>
<evidence type="ECO:0000313" key="1">
    <source>
        <dbReference type="EMBL" id="CAE0331726.1"/>
    </source>
</evidence>
<name>A0A7S3IVA6_9SPIT</name>
<reference evidence="1" key="1">
    <citation type="submission" date="2021-01" db="EMBL/GenBank/DDBJ databases">
        <authorList>
            <person name="Corre E."/>
            <person name="Pelletier E."/>
            <person name="Niang G."/>
            <person name="Scheremetjew M."/>
            <person name="Finn R."/>
            <person name="Kale V."/>
            <person name="Holt S."/>
            <person name="Cochrane G."/>
            <person name="Meng A."/>
            <person name="Brown T."/>
            <person name="Cohen L."/>
        </authorList>
    </citation>
    <scope>NUCLEOTIDE SEQUENCE</scope>
    <source>
        <strain evidence="1">S3</strain>
    </source>
</reference>
<organism evidence="1">
    <name type="scientific">Strombidium inclinatum</name>
    <dbReference type="NCBI Taxonomy" id="197538"/>
    <lineage>
        <taxon>Eukaryota</taxon>
        <taxon>Sar</taxon>
        <taxon>Alveolata</taxon>
        <taxon>Ciliophora</taxon>
        <taxon>Intramacronucleata</taxon>
        <taxon>Spirotrichea</taxon>
        <taxon>Oligotrichia</taxon>
        <taxon>Strombidiidae</taxon>
        <taxon>Strombidium</taxon>
    </lineage>
</organism>
<sequence>MRIKPYLENTLQELVEVHVELRSLELLVGVLLSHLHCNVSLAVIVCNSSHVQDIVVQKFLGDRISAWAQKHRFIFGGLVLKNELDTIIKDSSLQAVLRHELVVFLVL</sequence>
<protein>
    <submittedName>
        <fullName evidence="1">Uncharacterized protein</fullName>
    </submittedName>
</protein>